<dbReference type="GO" id="GO:0006508">
    <property type="term" value="P:proteolysis"/>
    <property type="evidence" value="ECO:0007669"/>
    <property type="project" value="UniProtKB-KW"/>
</dbReference>
<reference evidence="9" key="2">
    <citation type="submission" date="2020-09" db="EMBL/GenBank/DDBJ databases">
        <authorList>
            <person name="Sun Q."/>
            <person name="Kim S."/>
        </authorList>
    </citation>
    <scope>NUCLEOTIDE SEQUENCE</scope>
    <source>
        <strain evidence="9">KCTC 12368</strain>
    </source>
</reference>
<reference evidence="9" key="1">
    <citation type="journal article" date="2014" name="Int. J. Syst. Evol. Microbiol.">
        <title>Complete genome sequence of Corynebacterium casei LMG S-19264T (=DSM 44701T), isolated from a smear-ripened cheese.</title>
        <authorList>
            <consortium name="US DOE Joint Genome Institute (JGI-PGF)"/>
            <person name="Walter F."/>
            <person name="Albersmeier A."/>
            <person name="Kalinowski J."/>
            <person name="Ruckert C."/>
        </authorList>
    </citation>
    <scope>NUCLEOTIDE SEQUENCE</scope>
    <source>
        <strain evidence="9">KCTC 12368</strain>
    </source>
</reference>
<name>A0A918US81_9BACT</name>
<evidence type="ECO:0000313" key="10">
    <source>
        <dbReference type="Proteomes" id="UP000619457"/>
    </source>
</evidence>
<dbReference type="AlphaFoldDB" id="A0A918US81"/>
<evidence type="ECO:0000256" key="5">
    <source>
        <dbReference type="ARBA" id="ARBA00023124"/>
    </source>
</evidence>
<dbReference type="GO" id="GO:0016829">
    <property type="term" value="F:lyase activity"/>
    <property type="evidence" value="ECO:0007669"/>
    <property type="project" value="UniProtKB-KW"/>
</dbReference>
<gene>
    <name evidence="9" type="ORF">GCM10007049_24430</name>
</gene>
<evidence type="ECO:0000313" key="9">
    <source>
        <dbReference type="EMBL" id="GGZ30669.1"/>
    </source>
</evidence>
<organism evidence="9 10">
    <name type="scientific">Echinicola pacifica</name>
    <dbReference type="NCBI Taxonomy" id="346377"/>
    <lineage>
        <taxon>Bacteria</taxon>
        <taxon>Pseudomonadati</taxon>
        <taxon>Bacteroidota</taxon>
        <taxon>Cytophagia</taxon>
        <taxon>Cytophagales</taxon>
        <taxon>Cyclobacteriaceae</taxon>
        <taxon>Echinicola</taxon>
    </lineage>
</organism>
<dbReference type="GO" id="GO:0003697">
    <property type="term" value="F:single-stranded DNA binding"/>
    <property type="evidence" value="ECO:0007669"/>
    <property type="project" value="InterPro"/>
</dbReference>
<evidence type="ECO:0000256" key="1">
    <source>
        <dbReference type="ARBA" id="ARBA00008136"/>
    </source>
</evidence>
<dbReference type="GO" id="GO:0008233">
    <property type="term" value="F:peptidase activity"/>
    <property type="evidence" value="ECO:0007669"/>
    <property type="project" value="UniProtKB-KW"/>
</dbReference>
<evidence type="ECO:0000256" key="4">
    <source>
        <dbReference type="ARBA" id="ARBA00022801"/>
    </source>
</evidence>
<accession>A0A918US81</accession>
<dbReference type="PANTHER" id="PTHR13604:SF0">
    <property type="entry name" value="ABASIC SITE PROCESSING PROTEIN HMCES"/>
    <property type="match status" value="1"/>
</dbReference>
<evidence type="ECO:0000256" key="6">
    <source>
        <dbReference type="ARBA" id="ARBA00023125"/>
    </source>
</evidence>
<evidence type="ECO:0000256" key="7">
    <source>
        <dbReference type="ARBA" id="ARBA00023239"/>
    </source>
</evidence>
<keyword evidence="4 8" id="KW-0378">Hydrolase</keyword>
<dbReference type="GO" id="GO:0106300">
    <property type="term" value="P:protein-DNA covalent cross-linking repair"/>
    <property type="evidence" value="ECO:0007669"/>
    <property type="project" value="InterPro"/>
</dbReference>
<dbReference type="SUPFAM" id="SSF143081">
    <property type="entry name" value="BB1717-like"/>
    <property type="match status" value="1"/>
</dbReference>
<dbReference type="Gene3D" id="3.90.1680.10">
    <property type="entry name" value="SOS response associated peptidase-like"/>
    <property type="match status" value="1"/>
</dbReference>
<comment type="caution">
    <text evidence="9">The sequence shown here is derived from an EMBL/GenBank/DDBJ whole genome shotgun (WGS) entry which is preliminary data.</text>
</comment>
<dbReference type="EMBL" id="BMWX01000004">
    <property type="protein sequence ID" value="GGZ30669.1"/>
    <property type="molecule type" value="Genomic_DNA"/>
</dbReference>
<dbReference type="EC" id="3.4.-.-" evidence="8"/>
<proteinExistence type="inferred from homology"/>
<keyword evidence="6" id="KW-0238">DNA-binding</keyword>
<evidence type="ECO:0000256" key="3">
    <source>
        <dbReference type="ARBA" id="ARBA00022763"/>
    </source>
</evidence>
<protein>
    <recommendedName>
        <fullName evidence="8">Abasic site processing protein</fullName>
        <ecNumber evidence="8">3.4.-.-</ecNumber>
    </recommendedName>
</protein>
<dbReference type="Pfam" id="PF02586">
    <property type="entry name" value="SRAP"/>
    <property type="match status" value="1"/>
</dbReference>
<dbReference type="Proteomes" id="UP000619457">
    <property type="component" value="Unassembled WGS sequence"/>
</dbReference>
<evidence type="ECO:0000256" key="8">
    <source>
        <dbReference type="RuleBase" id="RU364100"/>
    </source>
</evidence>
<keyword evidence="7" id="KW-0456">Lyase</keyword>
<dbReference type="InterPro" id="IPR036590">
    <property type="entry name" value="SRAP-like"/>
</dbReference>
<dbReference type="InterPro" id="IPR003738">
    <property type="entry name" value="SRAP"/>
</dbReference>
<dbReference type="RefSeq" id="WP_026235909.1">
    <property type="nucleotide sequence ID" value="NZ_BMWX01000004.1"/>
</dbReference>
<keyword evidence="10" id="KW-1185">Reference proteome</keyword>
<keyword evidence="2 8" id="KW-0645">Protease</keyword>
<evidence type="ECO:0000256" key="2">
    <source>
        <dbReference type="ARBA" id="ARBA00022670"/>
    </source>
</evidence>
<sequence>MCERYTLGASKEQLEQRFGSEMLENFHSRYNIAPTQLLPVITSDSPAGFSHFYWGTTPGFAKNKPLSLKYINAAAETAATKAATKSAFMRRRCIIPADGYYAWKKIGKKTKIPHRFVFPPDRLMSFAGLWEEYENENGEINHTFIILTVPANPLHRDFGDTMPAILDKGQEKIWLDKYSSPEQLQSVLSTYSEDKMTTYPVSPNVNFITNDSEYLIRKTSPMDQFGNYTLFG</sequence>
<comment type="similarity">
    <text evidence="1 8">Belongs to the SOS response-associated peptidase family.</text>
</comment>
<keyword evidence="5" id="KW-0190">Covalent protein-DNA linkage</keyword>
<dbReference type="PANTHER" id="PTHR13604">
    <property type="entry name" value="DC12-RELATED"/>
    <property type="match status" value="1"/>
</dbReference>
<keyword evidence="3" id="KW-0227">DNA damage</keyword>